<accession>A0A1I4SSM0</accession>
<feature type="transmembrane region" description="Helical" evidence="1">
    <location>
        <begin position="107"/>
        <end position="126"/>
    </location>
</feature>
<evidence type="ECO:0000256" key="1">
    <source>
        <dbReference type="SAM" id="Phobius"/>
    </source>
</evidence>
<organism evidence="4 5">
    <name type="scientific">Thermodesulforhabdus norvegica</name>
    <dbReference type="NCBI Taxonomy" id="39841"/>
    <lineage>
        <taxon>Bacteria</taxon>
        <taxon>Pseudomonadati</taxon>
        <taxon>Thermodesulfobacteriota</taxon>
        <taxon>Syntrophobacteria</taxon>
        <taxon>Syntrophobacterales</taxon>
        <taxon>Thermodesulforhabdaceae</taxon>
        <taxon>Thermodesulforhabdus</taxon>
    </lineage>
</organism>
<keyword evidence="4" id="KW-0808">Transferase</keyword>
<feature type="transmembrane region" description="Helical" evidence="1">
    <location>
        <begin position="345"/>
        <end position="364"/>
    </location>
</feature>
<dbReference type="RefSeq" id="WP_093394134.1">
    <property type="nucleotide sequence ID" value="NZ_FOUU01000002.1"/>
</dbReference>
<dbReference type="Pfam" id="PF21436">
    <property type="entry name" value="STT3-PglB_core"/>
    <property type="match status" value="1"/>
</dbReference>
<feature type="domain" description="STT3/PglB/AglB core" evidence="3">
    <location>
        <begin position="428"/>
        <end position="566"/>
    </location>
</feature>
<feature type="transmembrane region" description="Helical" evidence="1">
    <location>
        <begin position="376"/>
        <end position="396"/>
    </location>
</feature>
<keyword evidence="1" id="KW-0812">Transmembrane</keyword>
<evidence type="ECO:0000313" key="5">
    <source>
        <dbReference type="Proteomes" id="UP000199611"/>
    </source>
</evidence>
<dbReference type="Proteomes" id="UP000199611">
    <property type="component" value="Unassembled WGS sequence"/>
</dbReference>
<dbReference type="Pfam" id="PF02516">
    <property type="entry name" value="STT3"/>
    <property type="match status" value="1"/>
</dbReference>
<dbReference type="AlphaFoldDB" id="A0A1I4SSM0"/>
<dbReference type="OrthoDB" id="9796223at2"/>
<keyword evidence="5" id="KW-1185">Reference proteome</keyword>
<dbReference type="GO" id="GO:0016740">
    <property type="term" value="F:transferase activity"/>
    <property type="evidence" value="ECO:0007669"/>
    <property type="project" value="UniProtKB-KW"/>
</dbReference>
<feature type="transmembrane region" description="Helical" evidence="1">
    <location>
        <begin position="132"/>
        <end position="150"/>
    </location>
</feature>
<dbReference type="STRING" id="39841.SAMN05660836_01140"/>
<feature type="transmembrane region" description="Helical" evidence="1">
    <location>
        <begin position="187"/>
        <end position="206"/>
    </location>
</feature>
<sequence>MFETANGGLRQAVVITLVAVCVSIALRCVHVKTWNQRASLYYYDGNKPLVTTMDGYYYLRLSREYARGDFGSKDDLSPIGKKPQPFSLLPLLSASVHKVSKIPIEKIAFFLPVILSSLMALIYVAWGMVLGGPFLALASSIVGGSVYYWYTRTCLGRFDTDALIPVFTYGIPYLVYKYTKADTFRAAAPWGATAILCGIAFCLWWLPAFYASPVLIIGTYAISIFAYNRSKTERILKLCVLTAGCITSILVILSYIGLLPQFKVFRPLIGLLSLVTHSAEPAEPSISASISELAPLSLAYFKTYVAGSWAFFVFSTSGFLMLLLSRKKELIFLTIPLLAGFMSFFSRRFLIFLIPLFALSLGYFLHTSGSYLRRRYGPASAGVFAILAIAITAFSVGKRAYTTFIPPRLTAHHVAIAKAVNNGHLPSELVWSWWDYGYFLEYFTEKRVLIDGGSQGGIRPFVAAYPFVQENPAVAARWIRFFAHHGPAGIHKINRYTGGTEKTVKLLEKIFSSPQNLPHLLVIHSFPQKLDWKKYFFPESGKVYIFLPFEMIPATYWWYYYGTWGLKLNGGDPAQALILPPGTVIDGHRGVVFVNQKQLPLASLYIFRDRPEPTLYLDRYFRSSGLLAIIGKRGSYIMTSNLKDSIFFKLLFTPYSVPYFRSIKYIPEYGGIWEVLDGPRG</sequence>
<evidence type="ECO:0000259" key="3">
    <source>
        <dbReference type="Pfam" id="PF21436"/>
    </source>
</evidence>
<feature type="transmembrane region" description="Helical" evidence="1">
    <location>
        <begin position="212"/>
        <end position="228"/>
    </location>
</feature>
<proteinExistence type="predicted"/>
<dbReference type="Gene3D" id="3.40.1380.40">
    <property type="match status" value="1"/>
</dbReference>
<reference evidence="4 5" key="1">
    <citation type="submission" date="2016-10" db="EMBL/GenBank/DDBJ databases">
        <authorList>
            <person name="de Groot N.N."/>
        </authorList>
    </citation>
    <scope>NUCLEOTIDE SEQUENCE [LARGE SCALE GENOMIC DNA]</scope>
    <source>
        <strain evidence="4 5">DSM 9990</strain>
    </source>
</reference>
<dbReference type="GO" id="GO:0016020">
    <property type="term" value="C:membrane"/>
    <property type="evidence" value="ECO:0007669"/>
    <property type="project" value="InterPro"/>
</dbReference>
<protein>
    <submittedName>
        <fullName evidence="4">Oligosaccharyl transferase STT3 subunit</fullName>
    </submittedName>
</protein>
<gene>
    <name evidence="4" type="ORF">SAMN05660836_01140</name>
</gene>
<dbReference type="InterPro" id="IPR048307">
    <property type="entry name" value="STT3_N"/>
</dbReference>
<feature type="transmembrane region" description="Helical" evidence="1">
    <location>
        <begin position="235"/>
        <end position="258"/>
    </location>
</feature>
<dbReference type="EMBL" id="FOUU01000002">
    <property type="protein sequence ID" value="SFM67411.1"/>
    <property type="molecule type" value="Genomic_DNA"/>
</dbReference>
<dbReference type="InterPro" id="IPR048999">
    <property type="entry name" value="STT3-PglB_core"/>
</dbReference>
<keyword evidence="1" id="KW-0472">Membrane</keyword>
<keyword evidence="1" id="KW-1133">Transmembrane helix</keyword>
<feature type="domain" description="Oligosaccharyl transferase STT3 N-terminal" evidence="2">
    <location>
        <begin position="31"/>
        <end position="372"/>
    </location>
</feature>
<dbReference type="UniPathway" id="UPA00378"/>
<feature type="transmembrane region" description="Helical" evidence="1">
    <location>
        <begin position="304"/>
        <end position="324"/>
    </location>
</feature>
<feature type="transmembrane region" description="Helical" evidence="1">
    <location>
        <begin position="12"/>
        <end position="29"/>
    </location>
</feature>
<evidence type="ECO:0000313" key="4">
    <source>
        <dbReference type="EMBL" id="SFM67411.1"/>
    </source>
</evidence>
<evidence type="ECO:0000259" key="2">
    <source>
        <dbReference type="Pfam" id="PF02516"/>
    </source>
</evidence>
<name>A0A1I4SSM0_9BACT</name>